<dbReference type="AlphaFoldDB" id="A0A7R9QDC8"/>
<feature type="non-terminal residue" evidence="6">
    <location>
        <position position="1"/>
    </location>
</feature>
<evidence type="ECO:0000256" key="2">
    <source>
        <dbReference type="ARBA" id="ARBA00010701"/>
    </source>
</evidence>
<dbReference type="Gene3D" id="3.40.50.1820">
    <property type="entry name" value="alpha/beta hydrolase"/>
    <property type="match status" value="1"/>
</dbReference>
<dbReference type="InterPro" id="IPR013818">
    <property type="entry name" value="Lipase"/>
</dbReference>
<keyword evidence="7" id="KW-1185">Reference proteome</keyword>
<dbReference type="EMBL" id="OC915716">
    <property type="protein sequence ID" value="CAD7641644.1"/>
    <property type="molecule type" value="Genomic_DNA"/>
</dbReference>
<proteinExistence type="inferred from homology"/>
<protein>
    <recommendedName>
        <fullName evidence="5">Lipase domain-containing protein</fullName>
    </recommendedName>
</protein>
<dbReference type="Proteomes" id="UP000728032">
    <property type="component" value="Unassembled WGS sequence"/>
</dbReference>
<evidence type="ECO:0000256" key="1">
    <source>
        <dbReference type="ARBA" id="ARBA00004613"/>
    </source>
</evidence>
<organism evidence="6">
    <name type="scientific">Oppiella nova</name>
    <dbReference type="NCBI Taxonomy" id="334625"/>
    <lineage>
        <taxon>Eukaryota</taxon>
        <taxon>Metazoa</taxon>
        <taxon>Ecdysozoa</taxon>
        <taxon>Arthropoda</taxon>
        <taxon>Chelicerata</taxon>
        <taxon>Arachnida</taxon>
        <taxon>Acari</taxon>
        <taxon>Acariformes</taxon>
        <taxon>Sarcoptiformes</taxon>
        <taxon>Oribatida</taxon>
        <taxon>Brachypylina</taxon>
        <taxon>Oppioidea</taxon>
        <taxon>Oppiidae</taxon>
        <taxon>Oppiella</taxon>
    </lineage>
</organism>
<reference evidence="6" key="1">
    <citation type="submission" date="2020-11" db="EMBL/GenBank/DDBJ databases">
        <authorList>
            <person name="Tran Van P."/>
        </authorList>
    </citation>
    <scope>NUCLEOTIDE SEQUENCE</scope>
</reference>
<dbReference type="InterPro" id="IPR000734">
    <property type="entry name" value="TAG_lipase"/>
</dbReference>
<keyword evidence="3" id="KW-0964">Secreted</keyword>
<dbReference type="Pfam" id="PF00151">
    <property type="entry name" value="Lipase"/>
    <property type="match status" value="1"/>
</dbReference>
<dbReference type="GO" id="GO:0016042">
    <property type="term" value="P:lipid catabolic process"/>
    <property type="evidence" value="ECO:0007669"/>
    <property type="project" value="TreeGrafter"/>
</dbReference>
<name>A0A7R9QDC8_9ACAR</name>
<evidence type="ECO:0000313" key="6">
    <source>
        <dbReference type="EMBL" id="CAD7641644.1"/>
    </source>
</evidence>
<comment type="subcellular location">
    <subcellularLocation>
        <location evidence="1">Secreted</location>
    </subcellularLocation>
</comment>
<dbReference type="InterPro" id="IPR029058">
    <property type="entry name" value="AB_hydrolase_fold"/>
</dbReference>
<dbReference type="SUPFAM" id="SSF53474">
    <property type="entry name" value="alpha/beta-Hydrolases"/>
    <property type="match status" value="1"/>
</dbReference>
<dbReference type="GO" id="GO:0005615">
    <property type="term" value="C:extracellular space"/>
    <property type="evidence" value="ECO:0007669"/>
    <property type="project" value="TreeGrafter"/>
</dbReference>
<dbReference type="EMBL" id="CAJPVJ010000891">
    <property type="protein sequence ID" value="CAG2163630.1"/>
    <property type="molecule type" value="Genomic_DNA"/>
</dbReference>
<dbReference type="PANTHER" id="PTHR11610">
    <property type="entry name" value="LIPASE"/>
    <property type="match status" value="1"/>
</dbReference>
<dbReference type="PRINTS" id="PR00821">
    <property type="entry name" value="TAGLIPASE"/>
</dbReference>
<dbReference type="OrthoDB" id="6507658at2759"/>
<dbReference type="GO" id="GO:0016298">
    <property type="term" value="F:lipase activity"/>
    <property type="evidence" value="ECO:0007669"/>
    <property type="project" value="InterPro"/>
</dbReference>
<evidence type="ECO:0000313" key="7">
    <source>
        <dbReference type="Proteomes" id="UP000728032"/>
    </source>
</evidence>
<comment type="similarity">
    <text evidence="2 4">Belongs to the AB hydrolase superfamily. Lipase family.</text>
</comment>
<gene>
    <name evidence="6" type="ORF">ONB1V03_LOCUS3203</name>
</gene>
<sequence length="292" mass="33125">MPAQYGRANALMDWTMPKGNGIQEYSGVCYGELGCFNRTDNYKHPIFRPTILLPQSPQRINTKLILYERSQPDGRVVIVNQWIVGKDLTPFLNQTSGERKDIKFIITGFKDNPSEQQWINRLKNELLINGDYIVFVVDWSGGNGLPYHQAIENMRVVVTQLSIFMTHLQSHLQVPCNNYHLIGYSLGAHLAGLLGKQLQNFNVTCKLGRISGMEPARPYFEHLPQSRRLSRSDANFVDIIHTESRTKGLFEWGAGMSQAIGHVDFYPNGGSGQPGCSRHRISRFWNNGWTEG</sequence>
<accession>A0A7R9QDC8</accession>
<evidence type="ECO:0000256" key="3">
    <source>
        <dbReference type="ARBA" id="ARBA00022525"/>
    </source>
</evidence>
<evidence type="ECO:0000256" key="4">
    <source>
        <dbReference type="RuleBase" id="RU004262"/>
    </source>
</evidence>
<feature type="domain" description="Lipase" evidence="5">
    <location>
        <begin position="28"/>
        <end position="282"/>
    </location>
</feature>
<evidence type="ECO:0000259" key="5">
    <source>
        <dbReference type="Pfam" id="PF00151"/>
    </source>
</evidence>